<accession>A0A8J7W1D4</accession>
<dbReference type="RefSeq" id="WP_227019158.1">
    <property type="nucleotide sequence ID" value="NZ_JAGSND010000010.1"/>
</dbReference>
<keyword evidence="2" id="KW-1185">Reference proteome</keyword>
<comment type="caution">
    <text evidence="1">The sequence shown here is derived from an EMBL/GenBank/DDBJ whole genome shotgun (WGS) entry which is preliminary data.</text>
</comment>
<name>A0A8J7W1D4_9FIRM</name>
<protein>
    <submittedName>
        <fullName evidence="1">Uncharacterized protein</fullName>
    </submittedName>
</protein>
<organism evidence="1 2">
    <name type="scientific">Sinanaerobacter chloroacetimidivorans</name>
    <dbReference type="NCBI Taxonomy" id="2818044"/>
    <lineage>
        <taxon>Bacteria</taxon>
        <taxon>Bacillati</taxon>
        <taxon>Bacillota</taxon>
        <taxon>Clostridia</taxon>
        <taxon>Peptostreptococcales</taxon>
        <taxon>Anaerovoracaceae</taxon>
        <taxon>Sinanaerobacter</taxon>
    </lineage>
</organism>
<dbReference type="AlphaFoldDB" id="A0A8J7W1D4"/>
<reference evidence="1" key="2">
    <citation type="submission" date="2021-04" db="EMBL/GenBank/DDBJ databases">
        <authorList>
            <person name="Liu J."/>
        </authorList>
    </citation>
    <scope>NUCLEOTIDE SEQUENCE</scope>
    <source>
        <strain evidence="1">BAD-6</strain>
    </source>
</reference>
<dbReference type="EMBL" id="JAGSND010000010">
    <property type="protein sequence ID" value="MBR0599024.1"/>
    <property type="molecule type" value="Genomic_DNA"/>
</dbReference>
<evidence type="ECO:0000313" key="1">
    <source>
        <dbReference type="EMBL" id="MBR0599024.1"/>
    </source>
</evidence>
<evidence type="ECO:0000313" key="2">
    <source>
        <dbReference type="Proteomes" id="UP000675664"/>
    </source>
</evidence>
<gene>
    <name evidence="1" type="ORF">KCX82_14135</name>
</gene>
<reference evidence="1" key="1">
    <citation type="submission" date="2021-04" db="EMBL/GenBank/DDBJ databases">
        <title>Sinoanaerobacter chloroacetimidivorans sp. nov., an obligate anaerobic bacterium isolated from anaerobic sludge.</title>
        <authorList>
            <person name="Bao Y."/>
        </authorList>
    </citation>
    <scope>NUCLEOTIDE SEQUENCE</scope>
    <source>
        <strain evidence="1">BAD-6</strain>
    </source>
</reference>
<sequence>MIYIQEDGQYIIVKCEKCGAEHRKHRVSYKKYGDEFHFNPPISCSCGITERIVSKESPNPSTTQPQDYDVIKCPQCGSTQIHASNKGFGLGKAAIGGIALGPVGLLGGFAGSQKVMITCLQCGHRWKSGS</sequence>
<dbReference type="Proteomes" id="UP000675664">
    <property type="component" value="Unassembled WGS sequence"/>
</dbReference>
<proteinExistence type="predicted"/>